<dbReference type="PANTHER" id="PTHR32507">
    <property type="entry name" value="NA(+)/H(+) ANTIPORTER 1"/>
    <property type="match status" value="1"/>
</dbReference>
<keyword evidence="3" id="KW-0050">Antiport</keyword>
<evidence type="ECO:0000256" key="1">
    <source>
        <dbReference type="ARBA" id="ARBA00004651"/>
    </source>
</evidence>
<feature type="domain" description="Cation/H+ exchanger transmembrane" evidence="10">
    <location>
        <begin position="31"/>
        <end position="420"/>
    </location>
</feature>
<keyword evidence="8 9" id="KW-0472">Membrane</keyword>
<keyword evidence="5 9" id="KW-0812">Transmembrane</keyword>
<feature type="transmembrane region" description="Helical" evidence="9">
    <location>
        <begin position="307"/>
        <end position="327"/>
    </location>
</feature>
<dbReference type="Proteomes" id="UP001058860">
    <property type="component" value="Chromosome"/>
</dbReference>
<evidence type="ECO:0000259" key="10">
    <source>
        <dbReference type="Pfam" id="PF00999"/>
    </source>
</evidence>
<feature type="transmembrane region" description="Helical" evidence="9">
    <location>
        <begin position="80"/>
        <end position="100"/>
    </location>
</feature>
<evidence type="ECO:0000313" key="11">
    <source>
        <dbReference type="EMBL" id="UUY02624.1"/>
    </source>
</evidence>
<reference evidence="12" key="1">
    <citation type="submission" date="2021-11" db="EMBL/GenBank/DDBJ databases">
        <title>Cultivation dependent microbiological survey of springs from the worlds oldest radium mine currently devoted to the extraction of radon-saturated water.</title>
        <authorList>
            <person name="Kapinusova G."/>
            <person name="Smrhova T."/>
            <person name="Strejcek M."/>
            <person name="Suman J."/>
            <person name="Jani K."/>
            <person name="Pajer P."/>
            <person name="Uhlik O."/>
        </authorList>
    </citation>
    <scope>NUCLEOTIDE SEQUENCE [LARGE SCALE GENOMIC DNA]</scope>
    <source>
        <strain evidence="12">J379</strain>
    </source>
</reference>
<dbReference type="Pfam" id="PF00999">
    <property type="entry name" value="Na_H_Exchanger"/>
    <property type="match status" value="1"/>
</dbReference>
<dbReference type="PANTHER" id="PTHR32507:SF8">
    <property type="entry name" value="CNH1P"/>
    <property type="match status" value="1"/>
</dbReference>
<comment type="subcellular location">
    <subcellularLocation>
        <location evidence="1">Cell membrane</location>
        <topology evidence="1">Multi-pass membrane protein</topology>
    </subcellularLocation>
</comment>
<feature type="transmembrane region" description="Helical" evidence="9">
    <location>
        <begin position="215"/>
        <end position="234"/>
    </location>
</feature>
<dbReference type="EMBL" id="CP088295">
    <property type="protein sequence ID" value="UUY02624.1"/>
    <property type="molecule type" value="Genomic_DNA"/>
</dbReference>
<feature type="transmembrane region" description="Helical" evidence="9">
    <location>
        <begin position="254"/>
        <end position="287"/>
    </location>
</feature>
<protein>
    <submittedName>
        <fullName evidence="11">Cation:proton antiporter</fullName>
    </submittedName>
</protein>
<organism evidence="11 12">
    <name type="scientific">Svornostia abyssi</name>
    <dbReference type="NCBI Taxonomy" id="2898438"/>
    <lineage>
        <taxon>Bacteria</taxon>
        <taxon>Bacillati</taxon>
        <taxon>Actinomycetota</taxon>
        <taxon>Thermoleophilia</taxon>
        <taxon>Solirubrobacterales</taxon>
        <taxon>Baekduiaceae</taxon>
        <taxon>Svornostia</taxon>
    </lineage>
</organism>
<evidence type="ECO:0000256" key="9">
    <source>
        <dbReference type="SAM" id="Phobius"/>
    </source>
</evidence>
<feature type="transmembrane region" description="Helical" evidence="9">
    <location>
        <begin position="20"/>
        <end position="39"/>
    </location>
</feature>
<accession>A0ABY5PD75</accession>
<evidence type="ECO:0000256" key="3">
    <source>
        <dbReference type="ARBA" id="ARBA00022449"/>
    </source>
</evidence>
<feature type="transmembrane region" description="Helical" evidence="9">
    <location>
        <begin position="333"/>
        <end position="352"/>
    </location>
</feature>
<evidence type="ECO:0000256" key="6">
    <source>
        <dbReference type="ARBA" id="ARBA00022989"/>
    </source>
</evidence>
<keyword evidence="7" id="KW-0406">Ion transport</keyword>
<evidence type="ECO:0000256" key="4">
    <source>
        <dbReference type="ARBA" id="ARBA00022475"/>
    </source>
</evidence>
<keyword evidence="6 9" id="KW-1133">Transmembrane helix</keyword>
<dbReference type="Gene3D" id="1.20.1530.20">
    <property type="match status" value="1"/>
</dbReference>
<evidence type="ECO:0000313" key="12">
    <source>
        <dbReference type="Proteomes" id="UP001058860"/>
    </source>
</evidence>
<dbReference type="RefSeq" id="WP_353863148.1">
    <property type="nucleotide sequence ID" value="NZ_CP088295.1"/>
</dbReference>
<feature type="transmembrane region" description="Helical" evidence="9">
    <location>
        <begin position="395"/>
        <end position="419"/>
    </location>
</feature>
<evidence type="ECO:0000256" key="7">
    <source>
        <dbReference type="ARBA" id="ARBA00023065"/>
    </source>
</evidence>
<name>A0ABY5PD75_9ACTN</name>
<dbReference type="InterPro" id="IPR006153">
    <property type="entry name" value="Cation/H_exchanger_TM"/>
</dbReference>
<sequence length="424" mass="43914">MAGDDLFCLAAAEGFSAGEPYAIGLFFGGIALLAAIVAIPRQRERAFTAAIVYLAFGAVLAAGLHVLGVDLLDPLKDADIIEHLTEIAVIIALFSAGLKLDRPLRWRGWRSPAILLGVVMPITIGLVVLLGMGLLGLSLGAAMVLGGALAPTDPVLADDVQVGPPGEGEEPEPKFALTAEAGFNDGLAFPFVLLGIFIAGEGGSGWLAEWILADVLYATVVGLALGGVVGRGLAIGVSRLHARGILVPQLDGWLAMASVLVLYGLTEIAGAYGFLAAFAGGLAFRRYERHHDFHARVHDGARTVEQFAELAIVLLLGSTVTLAGLQAPGVGGWLLAAILLLAIRPLLTIVALTPLRLPLAERAFIGWFGIRGIGSFYYVAVGIGSGALAAGEAELVYWTVVACTGASIILHGVTSTPVVQRLGL</sequence>
<feature type="transmembrane region" description="Helical" evidence="9">
    <location>
        <begin position="112"/>
        <end position="145"/>
    </location>
</feature>
<keyword evidence="4" id="KW-1003">Cell membrane</keyword>
<feature type="transmembrane region" description="Helical" evidence="9">
    <location>
        <begin position="187"/>
        <end position="208"/>
    </location>
</feature>
<feature type="transmembrane region" description="Helical" evidence="9">
    <location>
        <begin position="364"/>
        <end position="389"/>
    </location>
</feature>
<feature type="transmembrane region" description="Helical" evidence="9">
    <location>
        <begin position="46"/>
        <end position="68"/>
    </location>
</feature>
<evidence type="ECO:0000256" key="5">
    <source>
        <dbReference type="ARBA" id="ARBA00022692"/>
    </source>
</evidence>
<keyword evidence="12" id="KW-1185">Reference proteome</keyword>
<evidence type="ECO:0000256" key="8">
    <source>
        <dbReference type="ARBA" id="ARBA00023136"/>
    </source>
</evidence>
<dbReference type="InterPro" id="IPR038770">
    <property type="entry name" value="Na+/solute_symporter_sf"/>
</dbReference>
<proteinExistence type="predicted"/>
<gene>
    <name evidence="11" type="ORF">LRS13_18295</name>
</gene>
<evidence type="ECO:0000256" key="2">
    <source>
        <dbReference type="ARBA" id="ARBA00022448"/>
    </source>
</evidence>
<keyword evidence="2" id="KW-0813">Transport</keyword>